<dbReference type="SUPFAM" id="SSF55298">
    <property type="entry name" value="YjgF-like"/>
    <property type="match status" value="1"/>
</dbReference>
<feature type="region of interest" description="Disordered" evidence="1">
    <location>
        <begin position="125"/>
        <end position="144"/>
    </location>
</feature>
<name>A0ABT2NJ02_9RHOB</name>
<sequence length="144" mass="15032">MGVEGGSAFALTHQQSCCYRKPVLDQRAVIGGPAGVCPGNSARRSRAGLCPCVRIAEAAAIGADGIIYVDIAFADLADVLEINGLCAELFTEGRRPARAICQAAKLPFGGRMKVQAIAAKLKSRSRVTSPQGKPGEVVPLRPKT</sequence>
<accession>A0ABT2NJ02</accession>
<dbReference type="Gene3D" id="3.30.1330.40">
    <property type="entry name" value="RutC-like"/>
    <property type="match status" value="1"/>
</dbReference>
<dbReference type="CDD" id="cd00448">
    <property type="entry name" value="YjgF_YER057c_UK114_family"/>
    <property type="match status" value="1"/>
</dbReference>
<dbReference type="Proteomes" id="UP001205601">
    <property type="component" value="Unassembled WGS sequence"/>
</dbReference>
<organism evidence="2 3">
    <name type="scientific">Albidovulum sediminis</name>
    <dbReference type="NCBI Taxonomy" id="3066345"/>
    <lineage>
        <taxon>Bacteria</taxon>
        <taxon>Pseudomonadati</taxon>
        <taxon>Pseudomonadota</taxon>
        <taxon>Alphaproteobacteria</taxon>
        <taxon>Rhodobacterales</taxon>
        <taxon>Paracoccaceae</taxon>
        <taxon>Albidovulum</taxon>
    </lineage>
</organism>
<evidence type="ECO:0000313" key="2">
    <source>
        <dbReference type="EMBL" id="MCT8328899.1"/>
    </source>
</evidence>
<proteinExistence type="predicted"/>
<dbReference type="RefSeq" id="WP_261494321.1">
    <property type="nucleotide sequence ID" value="NZ_JAOCQF010000001.1"/>
</dbReference>
<keyword evidence="3" id="KW-1185">Reference proteome</keyword>
<protein>
    <submittedName>
        <fullName evidence="2">RidA family protein</fullName>
    </submittedName>
</protein>
<evidence type="ECO:0000313" key="3">
    <source>
        <dbReference type="Proteomes" id="UP001205601"/>
    </source>
</evidence>
<evidence type="ECO:0000256" key="1">
    <source>
        <dbReference type="SAM" id="MobiDB-lite"/>
    </source>
</evidence>
<comment type="caution">
    <text evidence="2">The sequence shown here is derived from an EMBL/GenBank/DDBJ whole genome shotgun (WGS) entry which is preliminary data.</text>
</comment>
<dbReference type="EMBL" id="JAOCQF010000001">
    <property type="protein sequence ID" value="MCT8328899.1"/>
    <property type="molecule type" value="Genomic_DNA"/>
</dbReference>
<gene>
    <name evidence="2" type="ORF">N5I32_05140</name>
</gene>
<reference evidence="3" key="1">
    <citation type="submission" date="2023-07" db="EMBL/GenBank/DDBJ databases">
        <title>Defluviimonas sediminis sp. nov., isolated from mangrove sediment.</title>
        <authorList>
            <person name="Liu L."/>
            <person name="Li J."/>
            <person name="Huang Y."/>
            <person name="Pan J."/>
            <person name="Li M."/>
        </authorList>
    </citation>
    <scope>NUCLEOTIDE SEQUENCE [LARGE SCALE GENOMIC DNA]</scope>
    <source>
        <strain evidence="3">FT324</strain>
    </source>
</reference>
<dbReference type="InterPro" id="IPR035959">
    <property type="entry name" value="RutC-like_sf"/>
</dbReference>